<evidence type="ECO:0000313" key="6">
    <source>
        <dbReference type="Proteomes" id="UP000719942"/>
    </source>
</evidence>
<feature type="domain" description="RND related alpha-helical hairpin" evidence="3">
    <location>
        <begin position="96"/>
        <end position="191"/>
    </location>
</feature>
<name>A0ABS7DS59_9FIRM</name>
<dbReference type="RefSeq" id="WP_219966049.1">
    <property type="nucleotide sequence ID" value="NZ_JAGFNZ010000005.1"/>
</dbReference>
<evidence type="ECO:0000256" key="1">
    <source>
        <dbReference type="SAM" id="Phobius"/>
    </source>
</evidence>
<comment type="caution">
    <text evidence="5">The sequence shown here is derived from an EMBL/GenBank/DDBJ whole genome shotgun (WGS) entry which is preliminary data.</text>
</comment>
<dbReference type="Pfam" id="PF26012">
    <property type="entry name" value="HH_RND_rel"/>
    <property type="match status" value="1"/>
</dbReference>
<dbReference type="InterPro" id="IPR058709">
    <property type="entry name" value="BSH_RND-rel"/>
</dbReference>
<accession>A0ABS7DS59</accession>
<dbReference type="InterPro" id="IPR058728">
    <property type="entry name" value="HH_RND-rel"/>
</dbReference>
<dbReference type="Pfam" id="PF26011">
    <property type="entry name" value="Beta-barrel_RND_rel"/>
    <property type="match status" value="1"/>
</dbReference>
<feature type="domain" description="RND related barrel-sandwich hybrid" evidence="4">
    <location>
        <begin position="58"/>
        <end position="234"/>
    </location>
</feature>
<keyword evidence="1" id="KW-0472">Membrane</keyword>
<sequence>MNSPLLRRIASAVVAILLFIYMGYQIYNAHFAKIQTETASYASTADTVQVTGTAIRKEKLMASKVNGVITYVIGDGGKVAKGGTVAKIYPNEQSAAAQQQVADLDYQISKLQKLSTPGDTYAASIGSISAQTNLKLVDLLDCIQSGEYSELSNSREDLLYLINERQIVTDKSANFNTRINALKAERETLTKSNSAAIGSVTAPASGYFISAVDGYESVYDYDKILTITPAEFKEKLTEKPVGQTGSIGKICEAYDWYFACPAAADKAAKFKEGDTVSIQFPFASNQTVPATVAAVNQADKDTEAVVILRSSSMNSSLALIRSATAQIQVEKYTGIRVSQKAIHFAKVTKTGKDSNGKATSVTKEVQGVYVMHGSEIEFRQVFPLFSTGNYAICQTDPPKEDLMTDSTVKLFDEVVVEGTDLYDGKVVK</sequence>
<dbReference type="EMBL" id="JAGFNZ010000005">
    <property type="protein sequence ID" value="MBW7573650.1"/>
    <property type="molecule type" value="Genomic_DNA"/>
</dbReference>
<keyword evidence="1" id="KW-0812">Transmembrane</keyword>
<gene>
    <name evidence="5" type="ORF">J5W02_12600</name>
</gene>
<evidence type="ECO:0000259" key="2">
    <source>
        <dbReference type="Pfam" id="PF26011"/>
    </source>
</evidence>
<protein>
    <submittedName>
        <fullName evidence="5">Secretion protein HlyD</fullName>
    </submittedName>
</protein>
<evidence type="ECO:0000259" key="3">
    <source>
        <dbReference type="Pfam" id="PF26012"/>
    </source>
</evidence>
<dbReference type="InterPro" id="IPR058729">
    <property type="entry name" value="Beta-barrel_RND-rel"/>
</dbReference>
<reference evidence="5 6" key="1">
    <citation type="submission" date="2021-03" db="EMBL/GenBank/DDBJ databases">
        <title>Caproiciproducens sp. nov. isolated from feces of cow.</title>
        <authorList>
            <person name="Choi J.-Y."/>
        </authorList>
    </citation>
    <scope>NUCLEOTIDE SEQUENCE [LARGE SCALE GENOMIC DNA]</scope>
    <source>
        <strain evidence="5 6">AGMB10547</strain>
    </source>
</reference>
<dbReference type="Proteomes" id="UP000719942">
    <property type="component" value="Unassembled WGS sequence"/>
</dbReference>
<evidence type="ECO:0000259" key="4">
    <source>
        <dbReference type="Pfam" id="PF26018"/>
    </source>
</evidence>
<keyword evidence="6" id="KW-1185">Reference proteome</keyword>
<evidence type="ECO:0000313" key="5">
    <source>
        <dbReference type="EMBL" id="MBW7573650.1"/>
    </source>
</evidence>
<proteinExistence type="predicted"/>
<organism evidence="5 6">
    <name type="scientific">Caproiciproducens faecalis</name>
    <dbReference type="NCBI Taxonomy" id="2820301"/>
    <lineage>
        <taxon>Bacteria</taxon>
        <taxon>Bacillati</taxon>
        <taxon>Bacillota</taxon>
        <taxon>Clostridia</taxon>
        <taxon>Eubacteriales</taxon>
        <taxon>Acutalibacteraceae</taxon>
        <taxon>Caproiciproducens</taxon>
    </lineage>
</organism>
<feature type="transmembrane region" description="Helical" evidence="1">
    <location>
        <begin position="9"/>
        <end position="27"/>
    </location>
</feature>
<keyword evidence="1" id="KW-1133">Transmembrane helix</keyword>
<dbReference type="Pfam" id="PF26018">
    <property type="entry name" value="BSH_RND_rel"/>
    <property type="match status" value="1"/>
</dbReference>
<feature type="domain" description="RND related beta-barrel" evidence="2">
    <location>
        <begin position="256"/>
        <end position="327"/>
    </location>
</feature>